<accession>A0A369VVZ4</accession>
<dbReference type="OrthoDB" id="9806388at2"/>
<evidence type="ECO:0000256" key="1">
    <source>
        <dbReference type="ARBA" id="ARBA00008766"/>
    </source>
</evidence>
<evidence type="ECO:0000256" key="3">
    <source>
        <dbReference type="ARBA" id="ARBA00022801"/>
    </source>
</evidence>
<dbReference type="SUPFAM" id="SSF55920">
    <property type="entry name" value="Creatinase/aminopeptidase"/>
    <property type="match status" value="1"/>
</dbReference>
<dbReference type="Gene3D" id="3.40.350.10">
    <property type="entry name" value="Creatinase/prolidase N-terminal domain"/>
    <property type="match status" value="2"/>
</dbReference>
<dbReference type="FunFam" id="3.90.230.10:FF:000009">
    <property type="entry name" value="xaa-Pro aminopeptidase 2"/>
    <property type="match status" value="1"/>
</dbReference>
<gene>
    <name evidence="7" type="ORF">DVW87_12595</name>
</gene>
<keyword evidence="8" id="KW-1185">Reference proteome</keyword>
<evidence type="ECO:0000259" key="4">
    <source>
        <dbReference type="Pfam" id="PF00557"/>
    </source>
</evidence>
<feature type="domain" description="Peptidase M24 C-terminal" evidence="6">
    <location>
        <begin position="542"/>
        <end position="601"/>
    </location>
</feature>
<keyword evidence="7" id="KW-0645">Protease</keyword>
<proteinExistence type="inferred from homology"/>
<evidence type="ECO:0000259" key="5">
    <source>
        <dbReference type="Pfam" id="PF01321"/>
    </source>
</evidence>
<dbReference type="Pfam" id="PF01321">
    <property type="entry name" value="Creatinase_N"/>
    <property type="match status" value="1"/>
</dbReference>
<dbReference type="EMBL" id="QQNB01000002">
    <property type="protein sequence ID" value="RDE06009.1"/>
    <property type="molecule type" value="Genomic_DNA"/>
</dbReference>
<dbReference type="GO" id="GO:0046872">
    <property type="term" value="F:metal ion binding"/>
    <property type="evidence" value="ECO:0007669"/>
    <property type="project" value="UniProtKB-KW"/>
</dbReference>
<dbReference type="PANTHER" id="PTHR43763:SF6">
    <property type="entry name" value="XAA-PRO AMINOPEPTIDASE 1"/>
    <property type="match status" value="1"/>
</dbReference>
<sequence length="603" mass="63798">MPDLSATRADRLSSLRTELSARGLDGFVVPLTDEHMSEYVGDYARRLAWLTGFEGSAGSAAVLADKAAVFTDGRYTLQVREQVDGAQWEYVGVPANSIAGWLAEHAPTGARIGYDPWLHTRAWARDTAEALSGRGVTLVAVDSNPVDAVWHDRPAPSPAPLTVQPDEVAGAASAAKRAALGEALAEMEADAAVLGALDSIAWLFNVRGADVSRTPVPLAFALAYADGTADLFVAPEKMTAEVAAHLGNAVRVRPRADFAAALAELAGKRVAVDPDRTVAAIPDALEAGGATLVLRRDPTVLAKAVKNPAEIAGHRAASARDGAALARFLRWAEAALPGGGETELSAAARLEAFRRDTGVLLDLSFDAISATGAHGAIPHYHVTEESSAPILPGQLYLIDSGGQYRDGTTDVTRVIPVGPPTAEMRDRFTRVLKGHIALATALFPPGTNGGQLDSFARHPLWEAGLDFEHGTGHGVGAYLAVHEGPQRIAKPNYPGGGPSEPLLVGMILSNEPGYYKAGEYGIRIENLLLVEERQVPGGERTMLGFETLTFCPIERMLIEPTLLTPAERHWLDGYHAKVLDVLGPLLGAEERAWLLAKCAPIGG</sequence>
<dbReference type="Pfam" id="PF16189">
    <property type="entry name" value="Creatinase_N_2"/>
    <property type="match status" value="1"/>
</dbReference>
<feature type="domain" description="Creatinase N-terminal" evidence="5">
    <location>
        <begin position="11"/>
        <end position="142"/>
    </location>
</feature>
<dbReference type="CDD" id="cd01085">
    <property type="entry name" value="APP"/>
    <property type="match status" value="1"/>
</dbReference>
<dbReference type="AlphaFoldDB" id="A0A369VVZ4"/>
<dbReference type="InterPro" id="IPR050422">
    <property type="entry name" value="X-Pro_aminopeptidase_P"/>
</dbReference>
<dbReference type="InterPro" id="IPR029149">
    <property type="entry name" value="Creatin/AminoP/Spt16_N"/>
</dbReference>
<evidence type="ECO:0000259" key="6">
    <source>
        <dbReference type="Pfam" id="PF16188"/>
    </source>
</evidence>
<reference evidence="7 8" key="1">
    <citation type="submission" date="2018-07" db="EMBL/GenBank/DDBJ databases">
        <title>a novel species of Sphingomonas isolated from the rhizosphere soil of Araceae plant.</title>
        <authorList>
            <person name="Zhiyong W."/>
            <person name="Qinglan Z."/>
            <person name="Zhiwei F."/>
            <person name="Ding X."/>
            <person name="Gejiao W."/>
            <person name="Shixue Z."/>
        </authorList>
    </citation>
    <scope>NUCLEOTIDE SEQUENCE [LARGE SCALE GENOMIC DNA]</scope>
    <source>
        <strain evidence="7 8">WZY 27</strain>
    </source>
</reference>
<dbReference type="Pfam" id="PF16188">
    <property type="entry name" value="Peptidase_M24_C"/>
    <property type="match status" value="1"/>
</dbReference>
<dbReference type="Pfam" id="PF00557">
    <property type="entry name" value="Peptidase_M24"/>
    <property type="match status" value="1"/>
</dbReference>
<dbReference type="RefSeq" id="WP_114688078.1">
    <property type="nucleotide sequence ID" value="NZ_QQNB01000002.1"/>
</dbReference>
<dbReference type="InterPro" id="IPR033740">
    <property type="entry name" value="Pept_M24B"/>
</dbReference>
<dbReference type="GO" id="GO:0070006">
    <property type="term" value="F:metalloaminopeptidase activity"/>
    <property type="evidence" value="ECO:0007669"/>
    <property type="project" value="InterPro"/>
</dbReference>
<dbReference type="Gene3D" id="3.90.230.10">
    <property type="entry name" value="Creatinase/methionine aminopeptidase superfamily"/>
    <property type="match status" value="1"/>
</dbReference>
<organism evidence="7 8">
    <name type="scientific">Sphingomonas aracearum</name>
    <dbReference type="NCBI Taxonomy" id="2283317"/>
    <lineage>
        <taxon>Bacteria</taxon>
        <taxon>Pseudomonadati</taxon>
        <taxon>Pseudomonadota</taxon>
        <taxon>Alphaproteobacteria</taxon>
        <taxon>Sphingomonadales</taxon>
        <taxon>Sphingomonadaceae</taxon>
        <taxon>Sphingomonas</taxon>
    </lineage>
</organism>
<comment type="caution">
    <text evidence="7">The sequence shown here is derived from an EMBL/GenBank/DDBJ whole genome shotgun (WGS) entry which is preliminary data.</text>
</comment>
<dbReference type="InterPro" id="IPR000994">
    <property type="entry name" value="Pept_M24"/>
</dbReference>
<evidence type="ECO:0000313" key="8">
    <source>
        <dbReference type="Proteomes" id="UP000253918"/>
    </source>
</evidence>
<dbReference type="InterPro" id="IPR000587">
    <property type="entry name" value="Creatinase_N"/>
</dbReference>
<keyword evidence="2" id="KW-0479">Metal-binding</keyword>
<comment type="similarity">
    <text evidence="1">Belongs to the peptidase M24B family.</text>
</comment>
<keyword evidence="3" id="KW-0378">Hydrolase</keyword>
<protein>
    <submittedName>
        <fullName evidence="7">Aminopeptidase P family protein</fullName>
    </submittedName>
</protein>
<dbReference type="SUPFAM" id="SSF53092">
    <property type="entry name" value="Creatinase/prolidase N-terminal domain"/>
    <property type="match status" value="1"/>
</dbReference>
<keyword evidence="7" id="KW-0031">Aminopeptidase</keyword>
<dbReference type="Proteomes" id="UP000253918">
    <property type="component" value="Unassembled WGS sequence"/>
</dbReference>
<dbReference type="PANTHER" id="PTHR43763">
    <property type="entry name" value="XAA-PRO AMINOPEPTIDASE 1"/>
    <property type="match status" value="1"/>
</dbReference>
<evidence type="ECO:0000256" key="2">
    <source>
        <dbReference type="ARBA" id="ARBA00022723"/>
    </source>
</evidence>
<dbReference type="GO" id="GO:0005737">
    <property type="term" value="C:cytoplasm"/>
    <property type="evidence" value="ECO:0007669"/>
    <property type="project" value="UniProtKB-ARBA"/>
</dbReference>
<name>A0A369VVZ4_9SPHN</name>
<evidence type="ECO:0000313" key="7">
    <source>
        <dbReference type="EMBL" id="RDE06009.1"/>
    </source>
</evidence>
<feature type="domain" description="Peptidase M24" evidence="4">
    <location>
        <begin position="314"/>
        <end position="532"/>
    </location>
</feature>
<dbReference type="InterPro" id="IPR032416">
    <property type="entry name" value="Peptidase_M24_C"/>
</dbReference>
<dbReference type="InterPro" id="IPR036005">
    <property type="entry name" value="Creatinase/aminopeptidase-like"/>
</dbReference>